<evidence type="ECO:0000313" key="2">
    <source>
        <dbReference type="Proteomes" id="UP000001845"/>
    </source>
</evidence>
<accession>D5E5Q8</accession>
<dbReference type="EMBL" id="CP001991">
    <property type="protein sequence ID" value="ADE19575.1"/>
    <property type="molecule type" value="Genomic_DNA"/>
</dbReference>
<sequence>MIKTKCVIAIGKPIVFLFALKGKKMTKAKLPLHIYKIIENSDLDEKKKTKLLEFGALLYWLAEKNINNKVKGKQKEKRLLVSKCSISSKKFNKYKSSKLSYLDLLDFFIERKLIFRSKHYISEGFYGRMGRTKYIYFTPDWYIDTIMTFNLDKKHKIISTSKKRTVCTQTIGTISYDEKLMLKTFNKKFEGIKNFKTFEELIDLAYSDYRVINRRLDSWLINLRKLDQISGTNSFKYHTIGIKKRRYSLFTSMPKLMRQTVLIDNKMVIELDLKSSQVILFTNAFFKEKGADEEFAKLFKNEGFYDNLLNKLINNPNFRHNFMTKKQPWSRSKFKTHFIANILYQQNISAVLKLPIMQYFKEYHKDFYDFIIKYKRNPDKKMQNSLLQEIEADHINDTATQYNCITIFDSVMIPFDEKLILNIKEYFQTSITPKFHHAIANYYKLEAKGIYKEVPTGIPKPLDGDEKDRSLIKSSFEIYLQNEARKKGIKLTGKYSHLTPEPTQFTNRNVIERK</sequence>
<organism evidence="1 2">
    <name type="scientific">Mycoplasma crocodyli (strain ATCC 51981 / MP145)</name>
    <dbReference type="NCBI Taxonomy" id="512564"/>
    <lineage>
        <taxon>Bacteria</taxon>
        <taxon>Bacillati</taxon>
        <taxon>Mycoplasmatota</taxon>
        <taxon>Mollicutes</taxon>
        <taxon>Mycoplasmataceae</taxon>
        <taxon>Mycoplasma</taxon>
    </lineage>
</organism>
<protein>
    <submittedName>
        <fullName evidence="1">Uncharacterized protein</fullName>
    </submittedName>
</protein>
<name>D5E5Q8_MYCCM</name>
<dbReference type="HOGENOM" id="CLU_529777_0_0_14"/>
<reference evidence="2" key="1">
    <citation type="submission" date="2010-03" db="EMBL/GenBank/DDBJ databases">
        <title>The complete genome of Mycoplasma crocodyli MP145.</title>
        <authorList>
            <person name="Glass J.I."/>
            <person name="Durkin A.S."/>
            <person name="Hostetler J."/>
            <person name="Jackson J."/>
            <person name="Johnson J."/>
            <person name="May M.A."/>
            <person name="Paralanov V."/>
            <person name="Radune D."/>
            <person name="Szczypinski B."/>
            <person name="Brown D.R."/>
        </authorList>
    </citation>
    <scope>NUCLEOTIDE SEQUENCE [LARGE SCALE GENOMIC DNA]</scope>
    <source>
        <strain evidence="2">ATCC 51981 / MP145</strain>
    </source>
</reference>
<proteinExistence type="predicted"/>
<dbReference type="AlphaFoldDB" id="D5E5Q8"/>
<dbReference type="RefSeq" id="WP_013054352.1">
    <property type="nucleotide sequence ID" value="NC_014014.1"/>
</dbReference>
<dbReference type="KEGG" id="mcd:MCRO_0476"/>
<reference evidence="1 2" key="3">
    <citation type="journal article" date="2011" name="J. Bacteriol.">
        <title>Genome sequences of Mycoplasma alligatoris A21JP2T and Mycoplasma crocodyli MP145T.</title>
        <authorList>
            <person name="Brown D.R."/>
            <person name="Farmerie W.G."/>
            <person name="May M."/>
            <person name="Benders G.A."/>
            <person name="Durkin A.S."/>
            <person name="Hlavinka K."/>
            <person name="Hostetler J."/>
            <person name="Jackson J."/>
            <person name="Johnson J."/>
            <person name="Miller R.H."/>
            <person name="Paralanov V."/>
            <person name="Radune D."/>
            <person name="Szczypinski B."/>
            <person name="Glass J.I."/>
        </authorList>
    </citation>
    <scope>NUCLEOTIDE SEQUENCE [LARGE SCALE GENOMIC DNA]</scope>
    <source>
        <strain evidence="2">ATCC 51981 / MP145</strain>
    </source>
</reference>
<dbReference type="Proteomes" id="UP000001845">
    <property type="component" value="Chromosome"/>
</dbReference>
<reference key="2">
    <citation type="submission" date="2010-03" db="EMBL/GenBank/DDBJ databases">
        <authorList>
            <person name="Ma Z."/>
            <person name="Wang X."/>
            <person name="Liu H."/>
        </authorList>
    </citation>
    <scope>NUCLEOTIDE SEQUENCE</scope>
    <source>
        <strain>MP145</strain>
    </source>
</reference>
<gene>
    <name evidence="1" type="ordered locus">MCRO_0476</name>
</gene>
<evidence type="ECO:0000313" key="1">
    <source>
        <dbReference type="EMBL" id="ADE19575.1"/>
    </source>
</evidence>
<dbReference type="STRING" id="512564.MCRO_0476"/>
<keyword evidence="2" id="KW-1185">Reference proteome</keyword>